<dbReference type="Gene3D" id="2.30.29.30">
    <property type="entry name" value="Pleckstrin-homology domain (PH domain)/Phosphotyrosine-binding domain (PTB)"/>
    <property type="match status" value="1"/>
</dbReference>
<sequence>MPTNFDDNRSDIGERESVSAPNSSVLQEPIDIKLLAAESVIWTEKNVAYIGPFGKVPGKLVITRYRMVFLVGDGGKHFKRWKLDVPLGHVSKVEKVGGQSRSAAMRGGDDNYGFIVLCKDYRNYKFACLVGIAYPLRIERVFVIP</sequence>
<feature type="domain" description="GRAM" evidence="2">
    <location>
        <begin position="24"/>
        <end position="97"/>
    </location>
</feature>
<feature type="compositionally biased region" description="Basic and acidic residues" evidence="1">
    <location>
        <begin position="1"/>
        <end position="17"/>
    </location>
</feature>
<dbReference type="OrthoDB" id="271628at2759"/>
<name>A0A2G5VU00_9PELO</name>
<protein>
    <recommendedName>
        <fullName evidence="2">GRAM domain-containing protein</fullName>
    </recommendedName>
</protein>
<dbReference type="STRING" id="1611254.A0A2G5VU00"/>
<dbReference type="SUPFAM" id="SSF50729">
    <property type="entry name" value="PH domain-like"/>
    <property type="match status" value="1"/>
</dbReference>
<evidence type="ECO:0000256" key="1">
    <source>
        <dbReference type="SAM" id="MobiDB-lite"/>
    </source>
</evidence>
<dbReference type="InterPro" id="IPR011993">
    <property type="entry name" value="PH-like_dom_sf"/>
</dbReference>
<keyword evidence="4" id="KW-1185">Reference proteome</keyword>
<reference evidence="4" key="1">
    <citation type="submission" date="2017-10" db="EMBL/GenBank/DDBJ databases">
        <title>Rapid genome shrinkage in a self-fertile nematode reveals novel sperm competition proteins.</title>
        <authorList>
            <person name="Yin D."/>
            <person name="Schwarz E.M."/>
            <person name="Thomas C.G."/>
            <person name="Felde R.L."/>
            <person name="Korf I.F."/>
            <person name="Cutter A.D."/>
            <person name="Schartner C.M."/>
            <person name="Ralston E.J."/>
            <person name="Meyer B.J."/>
            <person name="Haag E.S."/>
        </authorList>
    </citation>
    <scope>NUCLEOTIDE SEQUENCE [LARGE SCALE GENOMIC DNA]</scope>
    <source>
        <strain evidence="4">JU1422</strain>
    </source>
</reference>
<feature type="region of interest" description="Disordered" evidence="1">
    <location>
        <begin position="1"/>
        <end position="20"/>
    </location>
</feature>
<dbReference type="SMART" id="SM00568">
    <property type="entry name" value="GRAM"/>
    <property type="match status" value="1"/>
</dbReference>
<organism evidence="3 4">
    <name type="scientific">Caenorhabditis nigoni</name>
    <dbReference type="NCBI Taxonomy" id="1611254"/>
    <lineage>
        <taxon>Eukaryota</taxon>
        <taxon>Metazoa</taxon>
        <taxon>Ecdysozoa</taxon>
        <taxon>Nematoda</taxon>
        <taxon>Chromadorea</taxon>
        <taxon>Rhabditida</taxon>
        <taxon>Rhabditina</taxon>
        <taxon>Rhabditomorpha</taxon>
        <taxon>Rhabditoidea</taxon>
        <taxon>Rhabditidae</taxon>
        <taxon>Peloderinae</taxon>
        <taxon>Caenorhabditis</taxon>
    </lineage>
</organism>
<dbReference type="EMBL" id="PDUG01000001">
    <property type="protein sequence ID" value="PIC55289.1"/>
    <property type="molecule type" value="Genomic_DNA"/>
</dbReference>
<accession>A0A2G5VU00</accession>
<evidence type="ECO:0000313" key="4">
    <source>
        <dbReference type="Proteomes" id="UP000230233"/>
    </source>
</evidence>
<comment type="caution">
    <text evidence="3">The sequence shown here is derived from an EMBL/GenBank/DDBJ whole genome shotgun (WGS) entry which is preliminary data.</text>
</comment>
<evidence type="ECO:0000313" key="3">
    <source>
        <dbReference type="EMBL" id="PIC55289.1"/>
    </source>
</evidence>
<proteinExistence type="predicted"/>
<dbReference type="InterPro" id="IPR004182">
    <property type="entry name" value="GRAM"/>
</dbReference>
<dbReference type="AlphaFoldDB" id="A0A2G5VU00"/>
<dbReference type="Proteomes" id="UP000230233">
    <property type="component" value="Chromosome I"/>
</dbReference>
<gene>
    <name evidence="3" type="primary">Cnig_chr_I.g628</name>
    <name evidence="3" type="ORF">B9Z55_000628</name>
</gene>
<evidence type="ECO:0000259" key="2">
    <source>
        <dbReference type="SMART" id="SM00568"/>
    </source>
</evidence>